<comment type="caution">
    <text evidence="2">The sequence shown here is derived from an EMBL/GenBank/DDBJ whole genome shotgun (WGS) entry which is preliminary data.</text>
</comment>
<dbReference type="Proteomes" id="UP001054945">
    <property type="component" value="Unassembled WGS sequence"/>
</dbReference>
<accession>A0AAV4R3C3</accession>
<keyword evidence="3" id="KW-1185">Reference proteome</keyword>
<evidence type="ECO:0000313" key="3">
    <source>
        <dbReference type="Proteomes" id="UP001054945"/>
    </source>
</evidence>
<feature type="region of interest" description="Disordered" evidence="1">
    <location>
        <begin position="1"/>
        <end position="21"/>
    </location>
</feature>
<feature type="compositionally biased region" description="Basic and acidic residues" evidence="1">
    <location>
        <begin position="1"/>
        <end position="16"/>
    </location>
</feature>
<reference evidence="2 3" key="1">
    <citation type="submission" date="2021-06" db="EMBL/GenBank/DDBJ databases">
        <title>Caerostris extrusa draft genome.</title>
        <authorList>
            <person name="Kono N."/>
            <person name="Arakawa K."/>
        </authorList>
    </citation>
    <scope>NUCLEOTIDE SEQUENCE [LARGE SCALE GENOMIC DNA]</scope>
</reference>
<proteinExistence type="predicted"/>
<dbReference type="AlphaFoldDB" id="A0AAV4R3C3"/>
<gene>
    <name evidence="2" type="ORF">CEXT_469171</name>
</gene>
<name>A0AAV4R3C3_CAEEX</name>
<evidence type="ECO:0000313" key="2">
    <source>
        <dbReference type="EMBL" id="GIY16808.1"/>
    </source>
</evidence>
<sequence>MGRIEFISRDVKERKGSQGKKNPRRFFLNQLITGHGTIGTHQARLSPFCQCGHPAEDRQHYLPVPLFGTALDSSTSIQPQLHLHEPYILKPQVQDGCN</sequence>
<organism evidence="2 3">
    <name type="scientific">Caerostris extrusa</name>
    <name type="common">Bark spider</name>
    <name type="synonym">Caerostris bankana</name>
    <dbReference type="NCBI Taxonomy" id="172846"/>
    <lineage>
        <taxon>Eukaryota</taxon>
        <taxon>Metazoa</taxon>
        <taxon>Ecdysozoa</taxon>
        <taxon>Arthropoda</taxon>
        <taxon>Chelicerata</taxon>
        <taxon>Arachnida</taxon>
        <taxon>Araneae</taxon>
        <taxon>Araneomorphae</taxon>
        <taxon>Entelegynae</taxon>
        <taxon>Araneoidea</taxon>
        <taxon>Araneidae</taxon>
        <taxon>Caerostris</taxon>
    </lineage>
</organism>
<dbReference type="EMBL" id="BPLR01007416">
    <property type="protein sequence ID" value="GIY16808.1"/>
    <property type="molecule type" value="Genomic_DNA"/>
</dbReference>
<protein>
    <submittedName>
        <fullName evidence="2">Uncharacterized protein</fullName>
    </submittedName>
</protein>
<evidence type="ECO:0000256" key="1">
    <source>
        <dbReference type="SAM" id="MobiDB-lite"/>
    </source>
</evidence>